<feature type="domain" description="ABC transporter" evidence="8">
    <location>
        <begin position="355"/>
        <end position="565"/>
    </location>
</feature>
<dbReference type="InterPro" id="IPR027417">
    <property type="entry name" value="P-loop_NTPase"/>
</dbReference>
<dbReference type="InterPro" id="IPR003593">
    <property type="entry name" value="AAA+_ATPase"/>
</dbReference>
<evidence type="ECO:0000256" key="1">
    <source>
        <dbReference type="ARBA" id="ARBA00004651"/>
    </source>
</evidence>
<dbReference type="Gene3D" id="3.40.50.300">
    <property type="entry name" value="P-loop containing nucleotide triphosphate hydrolases"/>
    <property type="match status" value="1"/>
</dbReference>
<evidence type="ECO:0000256" key="3">
    <source>
        <dbReference type="ARBA" id="ARBA00022741"/>
    </source>
</evidence>
<gene>
    <name evidence="10" type="ORF">EOW65_13980</name>
</gene>
<dbReference type="PROSITE" id="PS50893">
    <property type="entry name" value="ABC_TRANSPORTER_2"/>
    <property type="match status" value="1"/>
</dbReference>
<comment type="caution">
    <text evidence="10">The sequence shown here is derived from an EMBL/GenBank/DDBJ whole genome shotgun (WGS) entry which is preliminary data.</text>
</comment>
<dbReference type="SUPFAM" id="SSF52540">
    <property type="entry name" value="P-loop containing nucleoside triphosphate hydrolases"/>
    <property type="match status" value="1"/>
</dbReference>
<keyword evidence="5 7" id="KW-1133">Transmembrane helix</keyword>
<name>A0A443LBH5_9RHOB</name>
<organism evidence="10 11">
    <name type="scientific">Paenirhodobacter ferrireducens</name>
    <dbReference type="NCBI Taxonomy" id="1215032"/>
    <lineage>
        <taxon>Bacteria</taxon>
        <taxon>Pseudomonadati</taxon>
        <taxon>Pseudomonadota</taxon>
        <taxon>Alphaproteobacteria</taxon>
        <taxon>Rhodobacterales</taxon>
        <taxon>Rhodobacter group</taxon>
        <taxon>Paenirhodobacter</taxon>
    </lineage>
</organism>
<evidence type="ECO:0000256" key="2">
    <source>
        <dbReference type="ARBA" id="ARBA00022692"/>
    </source>
</evidence>
<evidence type="ECO:0000259" key="8">
    <source>
        <dbReference type="PROSITE" id="PS50893"/>
    </source>
</evidence>
<evidence type="ECO:0000256" key="4">
    <source>
        <dbReference type="ARBA" id="ARBA00022840"/>
    </source>
</evidence>
<dbReference type="InterPro" id="IPR011527">
    <property type="entry name" value="ABC1_TM_dom"/>
</dbReference>
<dbReference type="Proteomes" id="UP000286594">
    <property type="component" value="Unassembled WGS sequence"/>
</dbReference>
<evidence type="ECO:0000259" key="9">
    <source>
        <dbReference type="PROSITE" id="PS50929"/>
    </source>
</evidence>
<dbReference type="GO" id="GO:0005886">
    <property type="term" value="C:plasma membrane"/>
    <property type="evidence" value="ECO:0007669"/>
    <property type="project" value="UniProtKB-SubCell"/>
</dbReference>
<dbReference type="Pfam" id="PF00664">
    <property type="entry name" value="ABC_membrane"/>
    <property type="match status" value="1"/>
</dbReference>
<dbReference type="SMART" id="SM00382">
    <property type="entry name" value="AAA"/>
    <property type="match status" value="1"/>
</dbReference>
<dbReference type="OrthoDB" id="9806127at2"/>
<keyword evidence="11" id="KW-1185">Reference proteome</keyword>
<dbReference type="PANTHER" id="PTHR24221">
    <property type="entry name" value="ATP-BINDING CASSETTE SUB-FAMILY B"/>
    <property type="match status" value="1"/>
</dbReference>
<keyword evidence="6 7" id="KW-0472">Membrane</keyword>
<dbReference type="PANTHER" id="PTHR24221:SF261">
    <property type="entry name" value="GLUTATHIONE_L-CYSTEINE TRANSPORT SYSTEM ATP-BINDING_PERMEASE PROTEIN CYDD"/>
    <property type="match status" value="1"/>
</dbReference>
<sequence>MPQTDEPTAANPGRADAALTRLAAPAAPALGRAGALSALAELLWAAQAALVALALGGLISGTERLSPLAAAAGFLALAALRALLEARAGALAQRAATALVESTRHRLIGAAARQDARARSPAPAELASLAAEKVAMLAPWAARYSPAMARVRIVPLVLLALTLPFSWAAALVLLVAGPLIPVFMALVGMAARDASERQMAEIGTLNTLLVDRIAAVADLRLLGAEARAGADLAAASDDLRTRTMRVLAVAFLSSTVLELFSALGVAMVAVYVGFALLGELTFGSWGGLSPEAGIFLLMIAPEFFQPLRDLAAAWHDRASALAVAGEIEAAEAAIAASGTLLGQGAPAAALPPAPFRWHGLVLSPGPGAALLGPPDGAVQPGEALAIAGPSGVGKTTLLAALAGLIRPEAGEIRWGETVLSDSTADAIRAGIGWLPQAPRFIDAPLGEALMLGRTGDLDAALTAAQAQGIVAALPGGLSTRLGDLGGGVSGGEARRLMIARAHAAKASLILADEPTADLDPETAQAVLTGLLALRATGAALIVASHDPAVLGAMDRVLPMTPEGRA</sequence>
<dbReference type="EMBL" id="SAVB01000019">
    <property type="protein sequence ID" value="RWR46512.1"/>
    <property type="molecule type" value="Genomic_DNA"/>
</dbReference>
<feature type="transmembrane region" description="Helical" evidence="7">
    <location>
        <begin position="171"/>
        <end position="191"/>
    </location>
</feature>
<keyword evidence="3" id="KW-0547">Nucleotide-binding</keyword>
<dbReference type="InterPro" id="IPR039421">
    <property type="entry name" value="Type_1_exporter"/>
</dbReference>
<dbReference type="CDD" id="cd18584">
    <property type="entry name" value="ABC_6TM_AarD_CydD"/>
    <property type="match status" value="1"/>
</dbReference>
<dbReference type="AlphaFoldDB" id="A0A443LBH5"/>
<dbReference type="SUPFAM" id="SSF90123">
    <property type="entry name" value="ABC transporter transmembrane region"/>
    <property type="match status" value="1"/>
</dbReference>
<dbReference type="PROSITE" id="PS50929">
    <property type="entry name" value="ABC_TM1F"/>
    <property type="match status" value="1"/>
</dbReference>
<dbReference type="GO" id="GO:0016887">
    <property type="term" value="F:ATP hydrolysis activity"/>
    <property type="evidence" value="ECO:0007669"/>
    <property type="project" value="InterPro"/>
</dbReference>
<feature type="domain" description="ABC transmembrane type-1" evidence="9">
    <location>
        <begin position="33"/>
        <end position="319"/>
    </location>
</feature>
<dbReference type="GO" id="GO:0005524">
    <property type="term" value="F:ATP binding"/>
    <property type="evidence" value="ECO:0007669"/>
    <property type="project" value="UniProtKB-KW"/>
</dbReference>
<dbReference type="RefSeq" id="WP_128150440.1">
    <property type="nucleotide sequence ID" value="NZ_SAVB01000019.1"/>
</dbReference>
<proteinExistence type="predicted"/>
<evidence type="ECO:0000313" key="10">
    <source>
        <dbReference type="EMBL" id="RWR46512.1"/>
    </source>
</evidence>
<evidence type="ECO:0000256" key="7">
    <source>
        <dbReference type="SAM" id="Phobius"/>
    </source>
</evidence>
<dbReference type="InterPro" id="IPR036640">
    <property type="entry name" value="ABC1_TM_sf"/>
</dbReference>
<keyword evidence="2 7" id="KW-0812">Transmembrane</keyword>
<protein>
    <submittedName>
        <fullName evidence="10">ATP-binding cassette domain-containing protein</fullName>
    </submittedName>
</protein>
<dbReference type="Pfam" id="PF00005">
    <property type="entry name" value="ABC_tran"/>
    <property type="match status" value="1"/>
</dbReference>
<evidence type="ECO:0000313" key="11">
    <source>
        <dbReference type="Proteomes" id="UP000286594"/>
    </source>
</evidence>
<evidence type="ECO:0000256" key="5">
    <source>
        <dbReference type="ARBA" id="ARBA00022989"/>
    </source>
</evidence>
<dbReference type="InterPro" id="IPR003439">
    <property type="entry name" value="ABC_transporter-like_ATP-bd"/>
</dbReference>
<dbReference type="Gene3D" id="1.20.1560.10">
    <property type="entry name" value="ABC transporter type 1, transmembrane domain"/>
    <property type="match status" value="1"/>
</dbReference>
<evidence type="ECO:0000256" key="6">
    <source>
        <dbReference type="ARBA" id="ARBA00023136"/>
    </source>
</evidence>
<accession>A0A443LBH5</accession>
<keyword evidence="4 10" id="KW-0067">ATP-binding</keyword>
<dbReference type="GO" id="GO:0140359">
    <property type="term" value="F:ABC-type transporter activity"/>
    <property type="evidence" value="ECO:0007669"/>
    <property type="project" value="InterPro"/>
</dbReference>
<reference evidence="10 11" key="1">
    <citation type="submission" date="2019-01" db="EMBL/GenBank/DDBJ databases">
        <title>Sinorhodobacter populi sp. nov. isolated from the symptomatic bark tissue of Populus euramericana canker.</title>
        <authorList>
            <person name="Xu G."/>
        </authorList>
    </citation>
    <scope>NUCLEOTIDE SEQUENCE [LARGE SCALE GENOMIC DNA]</scope>
    <source>
        <strain evidence="10 11">CCTCC AB2012026</strain>
    </source>
</reference>
<dbReference type="GO" id="GO:0034040">
    <property type="term" value="F:ATPase-coupled lipid transmembrane transporter activity"/>
    <property type="evidence" value="ECO:0007669"/>
    <property type="project" value="TreeGrafter"/>
</dbReference>
<feature type="transmembrane region" description="Helical" evidence="7">
    <location>
        <begin position="246"/>
        <end position="276"/>
    </location>
</feature>
<comment type="subcellular location">
    <subcellularLocation>
        <location evidence="1">Cell membrane</location>
        <topology evidence="1">Multi-pass membrane protein</topology>
    </subcellularLocation>
</comment>